<evidence type="ECO:0000313" key="3">
    <source>
        <dbReference type="Proteomes" id="UP001652394"/>
    </source>
</evidence>
<dbReference type="InterPro" id="IPR013785">
    <property type="entry name" value="Aldolase_TIM"/>
</dbReference>
<organism evidence="2 3">
    <name type="scientific">Faecalicatena acetigenes</name>
    <dbReference type="NCBI Taxonomy" id="2981790"/>
    <lineage>
        <taxon>Bacteria</taxon>
        <taxon>Bacillati</taxon>
        <taxon>Bacillota</taxon>
        <taxon>Clostridia</taxon>
        <taxon>Lachnospirales</taxon>
        <taxon>Lachnospiraceae</taxon>
        <taxon>Faecalicatena</taxon>
    </lineage>
</organism>
<evidence type="ECO:0000313" key="2">
    <source>
        <dbReference type="EMBL" id="MCU6747244.1"/>
    </source>
</evidence>
<dbReference type="InterPro" id="IPR050246">
    <property type="entry name" value="Class_II_FBP_aldolase"/>
</dbReference>
<evidence type="ECO:0000256" key="1">
    <source>
        <dbReference type="ARBA" id="ARBA00001947"/>
    </source>
</evidence>
<comment type="cofactor">
    <cofactor evidence="1">
        <name>Zn(2+)</name>
        <dbReference type="ChEBI" id="CHEBI:29105"/>
    </cofactor>
</comment>
<dbReference type="PANTHER" id="PTHR30304:SF0">
    <property type="entry name" value="D-TAGATOSE-1,6-BISPHOSPHATE ALDOLASE SUBUNIT GATY-RELATED"/>
    <property type="match status" value="1"/>
</dbReference>
<comment type="caution">
    <text evidence="2">The sequence shown here is derived from an EMBL/GenBank/DDBJ whole genome shotgun (WGS) entry which is preliminary data.</text>
</comment>
<proteinExistence type="predicted"/>
<dbReference type="InterPro" id="IPR000771">
    <property type="entry name" value="FBA_II"/>
</dbReference>
<accession>A0ABT2TAD3</accession>
<name>A0ABT2TAD3_9FIRM</name>
<dbReference type="Pfam" id="PF01116">
    <property type="entry name" value="F_bP_aldolase"/>
    <property type="match status" value="1"/>
</dbReference>
<sequence length="295" mass="32768">MLVSLKEITEYTRKNGNAVGAFNCCNYESVAAVVGAAEELNLPVIISYAEVHKDIISIKDMAPVMLHFAKKSCVPVCVHFDHGVSLESCVEAMKEGFTSVMIDASAKSYEENIEVTRQVVKIAHKMGITVEAELGHIFTSDMGVGKKKTYDEIEGIDNFQNVDDVYTDPDIAKDFVEKTEVDVLAIAFGTSHGVYIKKPVLDLGRIIKIKEKIDIPFVMHGGSGLSEEEYRQAIKNGVKKINYYTYMALSGGKAVKEAMDKKEKNENIFFHEIPLLAIKEMKENVKAAMKIFALQ</sequence>
<dbReference type="Proteomes" id="UP001652394">
    <property type="component" value="Unassembled WGS sequence"/>
</dbReference>
<dbReference type="Gene3D" id="3.20.20.70">
    <property type="entry name" value="Aldolase class I"/>
    <property type="match status" value="1"/>
</dbReference>
<dbReference type="PANTHER" id="PTHR30304">
    <property type="entry name" value="D-TAGATOSE-1,6-BISPHOSPHATE ALDOLASE"/>
    <property type="match status" value="1"/>
</dbReference>
<reference evidence="2 3" key="1">
    <citation type="journal article" date="2021" name="ISME Commun">
        <title>Automated analysis of genomic sequences facilitates high-throughput and comprehensive description of bacteria.</title>
        <authorList>
            <person name="Hitch T.C.A."/>
        </authorList>
    </citation>
    <scope>NUCLEOTIDE SEQUENCE [LARGE SCALE GENOMIC DNA]</scope>
    <source>
        <strain evidence="2 3">H2_18</strain>
    </source>
</reference>
<keyword evidence="3" id="KW-1185">Reference proteome</keyword>
<dbReference type="CDD" id="cd00947">
    <property type="entry name" value="TBP_aldolase_IIB"/>
    <property type="match status" value="1"/>
</dbReference>
<protein>
    <submittedName>
        <fullName evidence="2">Class II fructose-bisphosphate aldolase</fullName>
    </submittedName>
</protein>
<dbReference type="PIRSF" id="PIRSF001359">
    <property type="entry name" value="F_bP_aldolase_II"/>
    <property type="match status" value="1"/>
</dbReference>
<dbReference type="NCBIfam" id="TIGR00167">
    <property type="entry name" value="cbbA"/>
    <property type="match status" value="1"/>
</dbReference>
<gene>
    <name evidence="2" type="ORF">OCV51_06190</name>
</gene>
<dbReference type="EMBL" id="JAOQJX010000007">
    <property type="protein sequence ID" value="MCU6747244.1"/>
    <property type="molecule type" value="Genomic_DNA"/>
</dbReference>
<dbReference type="RefSeq" id="WP_059070153.1">
    <property type="nucleotide sequence ID" value="NZ_JAOQJX010000007.1"/>
</dbReference>
<dbReference type="SUPFAM" id="SSF51569">
    <property type="entry name" value="Aldolase"/>
    <property type="match status" value="1"/>
</dbReference>